<organism evidence="15 16">
    <name type="scientific">Bowmanella denitrificans</name>
    <dbReference type="NCBI Taxonomy" id="366582"/>
    <lineage>
        <taxon>Bacteria</taxon>
        <taxon>Pseudomonadati</taxon>
        <taxon>Pseudomonadota</taxon>
        <taxon>Gammaproteobacteria</taxon>
        <taxon>Alteromonadales</taxon>
        <taxon>Alteromonadaceae</taxon>
        <taxon>Bowmanella</taxon>
    </lineage>
</organism>
<dbReference type="InterPro" id="IPR011006">
    <property type="entry name" value="CheY-like_superfamily"/>
</dbReference>
<evidence type="ECO:0000256" key="11">
    <source>
        <dbReference type="PROSITE-ProRule" id="PRU00169"/>
    </source>
</evidence>
<feature type="transmembrane region" description="Helical" evidence="12">
    <location>
        <begin position="435"/>
        <end position="454"/>
    </location>
</feature>
<sequence length="1118" mass="123480">MFSIWLLTLLAVIYLALLFAVGFWGDRYHSSAGQRQRPVIYSLALGVHCTSWAFFGTTAQSATYGWAFTPTYVGSVLAFALGYPLLVRIIRLCQQHNISSLADFMGSQYKHSHFIAAFVSLICLIGVMPYTALQLDAVTTSVSLLANDQTQWPGGISFYVALLMAIFAILFGTRSLSLTEKHPGLMLAIAFESLVKVLALVLVGLFVCYQMFDGILDLLGQVQVNPDTRQILSSTQSAPLVYLCHMLLGFLSMFCLPRQFHVNFIENNGELELQRARWLFPLYLLSINLFVLPIALAGKLLLPETNADTYVLALPMLANSSWSALVAFIGGLSAASSMIIVATLAMGVMIANNLITPLWLKLHFRADQHQVLRPSVLLNIRRFTVVLVIGLSYLYSQYLSQAAPLVNSGIIAMALLAQLAPAMLFALYWQNSSRLAALCGIVTGCWGWVVWLLWPSIKASYYFEAVPSDHMMSQGVVASLSINLIAFMLVNWLRGRFKQTSSMLEASQPSVPTIRIGTLLAVTQRILPNTQQTTLQKSLADADKQAYASGLLIQKVERELAAQVGNAGARILLSALTEQHSVPIDELVGLVEEASQSYQFNHELLQASVEHIEQGISVVDRHLKLLAWNSRYISLFNYPQGFIHAGMPLEDLLRFNASRGMLGDTVDVDAEVRKRLALIRQGSSYKYLRSQPDGRVIELQGNPMPGGGFVTTYADITDHVEIQRALQDAKSGLEQRVAERTVQLQQAKLDADRANESKTKFLAAAGHDLMQPFNAATLFAGMIAQQSKGQPTEELARGLLQSLNSAEELLTTLLDMTRLDSGVLKVNQQTFALAEILDALVAEFSLLASQKGLTLHYRPTHLSVCSDKKLLRRVIQNLISNAVRYTDKGKILVGVRRKQGQLVLQVWDTGPGIAKDQQAEIFAEFHQLQSHNQQGLGLGLTIVDKISKLLGHTLHLDSQPGKGSCFGLQIAMGERQPMLSRQMTPEQQDNSLWLKGKKVLVVDNEQQILLAMQQLFSQWGADIEVAATAEQAKLKTPDAPDLLLMDYHLDQGEIGTEVAHQLYHHWRSKVVTILNSANHDEEIRASAIEAGFSFLHKPVKAGALKRLIKTLLATQKAD</sequence>
<evidence type="ECO:0000256" key="3">
    <source>
        <dbReference type="ARBA" id="ARBA00006434"/>
    </source>
</evidence>
<dbReference type="InterPro" id="IPR038377">
    <property type="entry name" value="Na/Glc_symporter_sf"/>
</dbReference>
<dbReference type="Gene3D" id="1.10.287.130">
    <property type="match status" value="1"/>
</dbReference>
<dbReference type="SMART" id="SM00388">
    <property type="entry name" value="HisKA"/>
    <property type="match status" value="1"/>
</dbReference>
<dbReference type="PANTHER" id="PTHR43047:SF9">
    <property type="entry name" value="HISTIDINE KINASE"/>
    <property type="match status" value="1"/>
</dbReference>
<protein>
    <recommendedName>
        <fullName evidence="4">histidine kinase</fullName>
        <ecNumber evidence="4">2.7.13.3</ecNumber>
    </recommendedName>
</protein>
<keyword evidence="9 12" id="KW-1133">Transmembrane helix</keyword>
<dbReference type="SMART" id="SM00387">
    <property type="entry name" value="HATPase_c"/>
    <property type="match status" value="1"/>
</dbReference>
<comment type="caution">
    <text evidence="15">The sequence shown here is derived from an EMBL/GenBank/DDBJ whole genome shotgun (WGS) entry which is preliminary data.</text>
</comment>
<dbReference type="Proteomes" id="UP001501757">
    <property type="component" value="Unassembled WGS sequence"/>
</dbReference>
<dbReference type="RefSeq" id="WP_343845331.1">
    <property type="nucleotide sequence ID" value="NZ_BAAAEI010000014.1"/>
</dbReference>
<evidence type="ECO:0000256" key="9">
    <source>
        <dbReference type="ARBA" id="ARBA00022989"/>
    </source>
</evidence>
<name>A0ABN0XBP4_9ALTE</name>
<evidence type="ECO:0000256" key="4">
    <source>
        <dbReference type="ARBA" id="ARBA00012438"/>
    </source>
</evidence>
<evidence type="ECO:0000259" key="14">
    <source>
        <dbReference type="PROSITE" id="PS50110"/>
    </source>
</evidence>
<feature type="transmembrane region" description="Helical" evidence="12">
    <location>
        <begin position="474"/>
        <end position="493"/>
    </location>
</feature>
<dbReference type="EC" id="2.7.13.3" evidence="4"/>
<comment type="catalytic activity">
    <reaction evidence="1">
        <text>ATP + protein L-histidine = ADP + protein N-phospho-L-histidine.</text>
        <dbReference type="EC" id="2.7.13.3"/>
    </reaction>
</comment>
<dbReference type="SUPFAM" id="SSF52172">
    <property type="entry name" value="CheY-like"/>
    <property type="match status" value="1"/>
</dbReference>
<dbReference type="InterPro" id="IPR005467">
    <property type="entry name" value="His_kinase_dom"/>
</dbReference>
<feature type="transmembrane region" description="Helical" evidence="12">
    <location>
        <begin position="6"/>
        <end position="26"/>
    </location>
</feature>
<feature type="transmembrane region" description="Helical" evidence="12">
    <location>
        <begin position="408"/>
        <end position="428"/>
    </location>
</feature>
<feature type="transmembrane region" description="Helical" evidence="12">
    <location>
        <begin position="38"/>
        <end position="55"/>
    </location>
</feature>
<dbReference type="PROSITE" id="PS50283">
    <property type="entry name" value="NA_SOLUT_SYMP_3"/>
    <property type="match status" value="1"/>
</dbReference>
<dbReference type="SUPFAM" id="SSF55785">
    <property type="entry name" value="PYP-like sensor domain (PAS domain)"/>
    <property type="match status" value="1"/>
</dbReference>
<keyword evidence="16" id="KW-1185">Reference proteome</keyword>
<dbReference type="GO" id="GO:0016301">
    <property type="term" value="F:kinase activity"/>
    <property type="evidence" value="ECO:0007669"/>
    <property type="project" value="UniProtKB-KW"/>
</dbReference>
<dbReference type="SUPFAM" id="SSF47384">
    <property type="entry name" value="Homodimeric domain of signal transducing histidine kinase"/>
    <property type="match status" value="1"/>
</dbReference>
<feature type="modified residue" description="4-aspartylphosphate" evidence="11">
    <location>
        <position position="1046"/>
    </location>
</feature>
<reference evidence="15 16" key="1">
    <citation type="journal article" date="2019" name="Int. J. Syst. Evol. Microbiol.">
        <title>The Global Catalogue of Microorganisms (GCM) 10K type strain sequencing project: providing services to taxonomists for standard genome sequencing and annotation.</title>
        <authorList>
            <consortium name="The Broad Institute Genomics Platform"/>
            <consortium name="The Broad Institute Genome Sequencing Center for Infectious Disease"/>
            <person name="Wu L."/>
            <person name="Ma J."/>
        </authorList>
    </citation>
    <scope>NUCLEOTIDE SEQUENCE [LARGE SCALE GENOMIC DNA]</scope>
    <source>
        <strain evidence="15 16">JCM 13378</strain>
    </source>
</reference>
<dbReference type="SUPFAM" id="SSF55874">
    <property type="entry name" value="ATPase domain of HSP90 chaperone/DNA topoisomerase II/histidine kinase"/>
    <property type="match status" value="1"/>
</dbReference>
<dbReference type="Gene3D" id="3.30.565.10">
    <property type="entry name" value="Histidine kinase-like ATPase, C-terminal domain"/>
    <property type="match status" value="1"/>
</dbReference>
<evidence type="ECO:0000256" key="2">
    <source>
        <dbReference type="ARBA" id="ARBA00004141"/>
    </source>
</evidence>
<evidence type="ECO:0000259" key="13">
    <source>
        <dbReference type="PROSITE" id="PS50109"/>
    </source>
</evidence>
<keyword evidence="6" id="KW-0808">Transferase</keyword>
<evidence type="ECO:0000313" key="16">
    <source>
        <dbReference type="Proteomes" id="UP001501757"/>
    </source>
</evidence>
<dbReference type="InterPro" id="IPR003661">
    <property type="entry name" value="HisK_dim/P_dom"/>
</dbReference>
<dbReference type="EMBL" id="BAAAEI010000014">
    <property type="protein sequence ID" value="GAA0360061.1"/>
    <property type="molecule type" value="Genomic_DNA"/>
</dbReference>
<dbReference type="Gene3D" id="3.30.450.20">
    <property type="entry name" value="PAS domain"/>
    <property type="match status" value="1"/>
</dbReference>
<dbReference type="InterPro" id="IPR003594">
    <property type="entry name" value="HATPase_dom"/>
</dbReference>
<dbReference type="InterPro" id="IPR036097">
    <property type="entry name" value="HisK_dim/P_sf"/>
</dbReference>
<dbReference type="Pfam" id="PF02518">
    <property type="entry name" value="HATPase_c"/>
    <property type="match status" value="1"/>
</dbReference>
<feature type="transmembrane region" description="Helical" evidence="12">
    <location>
        <begin position="152"/>
        <end position="173"/>
    </location>
</feature>
<dbReference type="CDD" id="cd00082">
    <property type="entry name" value="HisKA"/>
    <property type="match status" value="1"/>
</dbReference>
<evidence type="ECO:0000313" key="15">
    <source>
        <dbReference type="EMBL" id="GAA0360061.1"/>
    </source>
</evidence>
<dbReference type="PANTHER" id="PTHR43047">
    <property type="entry name" value="TWO-COMPONENT HISTIDINE PROTEIN KINASE"/>
    <property type="match status" value="1"/>
</dbReference>
<feature type="domain" description="Histidine kinase" evidence="13">
    <location>
        <begin position="764"/>
        <end position="974"/>
    </location>
</feature>
<dbReference type="CDD" id="cd00156">
    <property type="entry name" value="REC"/>
    <property type="match status" value="1"/>
</dbReference>
<feature type="domain" description="Response regulatory" evidence="14">
    <location>
        <begin position="998"/>
        <end position="1112"/>
    </location>
</feature>
<feature type="transmembrane region" description="Helical" evidence="12">
    <location>
        <begin position="322"/>
        <end position="355"/>
    </location>
</feature>
<dbReference type="PROSITE" id="PS50110">
    <property type="entry name" value="RESPONSE_REGULATORY"/>
    <property type="match status" value="1"/>
</dbReference>
<dbReference type="InterPro" id="IPR001734">
    <property type="entry name" value="Na/solute_symporter"/>
</dbReference>
<accession>A0ABN0XBP4</accession>
<feature type="transmembrane region" description="Helical" evidence="12">
    <location>
        <begin position="376"/>
        <end position="396"/>
    </location>
</feature>
<evidence type="ECO:0000256" key="7">
    <source>
        <dbReference type="ARBA" id="ARBA00022692"/>
    </source>
</evidence>
<feature type="transmembrane region" description="Helical" evidence="12">
    <location>
        <begin position="111"/>
        <end position="132"/>
    </location>
</feature>
<evidence type="ECO:0000256" key="8">
    <source>
        <dbReference type="ARBA" id="ARBA00022777"/>
    </source>
</evidence>
<dbReference type="Gene3D" id="3.40.50.2300">
    <property type="match status" value="1"/>
</dbReference>
<gene>
    <name evidence="15" type="ORF">GCM10009092_25340</name>
</gene>
<keyword evidence="10 12" id="KW-0472">Membrane</keyword>
<feature type="transmembrane region" description="Helical" evidence="12">
    <location>
        <begin position="185"/>
        <end position="212"/>
    </location>
</feature>
<dbReference type="InterPro" id="IPR001789">
    <property type="entry name" value="Sig_transdc_resp-reg_receiver"/>
</dbReference>
<proteinExistence type="inferred from homology"/>
<evidence type="ECO:0000256" key="12">
    <source>
        <dbReference type="SAM" id="Phobius"/>
    </source>
</evidence>
<comment type="subcellular location">
    <subcellularLocation>
        <location evidence="2">Membrane</location>
        <topology evidence="2">Multi-pass membrane protein</topology>
    </subcellularLocation>
</comment>
<evidence type="ECO:0000256" key="1">
    <source>
        <dbReference type="ARBA" id="ARBA00000085"/>
    </source>
</evidence>
<dbReference type="SMART" id="SM00448">
    <property type="entry name" value="REC"/>
    <property type="match status" value="1"/>
</dbReference>
<dbReference type="Gene3D" id="1.20.1730.10">
    <property type="entry name" value="Sodium/glucose cotransporter"/>
    <property type="match status" value="1"/>
</dbReference>
<keyword evidence="5 11" id="KW-0597">Phosphoprotein</keyword>
<evidence type="ECO:0000256" key="5">
    <source>
        <dbReference type="ARBA" id="ARBA00022553"/>
    </source>
</evidence>
<dbReference type="CDD" id="cd10322">
    <property type="entry name" value="SLC5sbd"/>
    <property type="match status" value="1"/>
</dbReference>
<dbReference type="InterPro" id="IPR004358">
    <property type="entry name" value="Sig_transdc_His_kin-like_C"/>
</dbReference>
<dbReference type="InterPro" id="IPR035965">
    <property type="entry name" value="PAS-like_dom_sf"/>
</dbReference>
<dbReference type="PRINTS" id="PR00344">
    <property type="entry name" value="BCTRLSENSOR"/>
</dbReference>
<dbReference type="InterPro" id="IPR036890">
    <property type="entry name" value="HATPase_C_sf"/>
</dbReference>
<feature type="transmembrane region" description="Helical" evidence="12">
    <location>
        <begin position="240"/>
        <end position="257"/>
    </location>
</feature>
<keyword evidence="7 12" id="KW-0812">Transmembrane</keyword>
<keyword evidence="8 15" id="KW-0418">Kinase</keyword>
<dbReference type="Pfam" id="PF12860">
    <property type="entry name" value="PAS_7"/>
    <property type="match status" value="1"/>
</dbReference>
<dbReference type="PROSITE" id="PS50109">
    <property type="entry name" value="HIS_KIN"/>
    <property type="match status" value="1"/>
</dbReference>
<feature type="transmembrane region" description="Helical" evidence="12">
    <location>
        <begin position="278"/>
        <end position="302"/>
    </location>
</feature>
<feature type="transmembrane region" description="Helical" evidence="12">
    <location>
        <begin position="67"/>
        <end position="90"/>
    </location>
</feature>
<evidence type="ECO:0000256" key="10">
    <source>
        <dbReference type="ARBA" id="ARBA00023136"/>
    </source>
</evidence>
<dbReference type="Pfam" id="PF00072">
    <property type="entry name" value="Response_reg"/>
    <property type="match status" value="1"/>
</dbReference>
<comment type="similarity">
    <text evidence="3">Belongs to the sodium:solute symporter (SSF) (TC 2.A.21) family.</text>
</comment>
<evidence type="ECO:0000256" key="6">
    <source>
        <dbReference type="ARBA" id="ARBA00022679"/>
    </source>
</evidence>